<protein>
    <submittedName>
        <fullName evidence="6">YkvA family protein</fullName>
    </submittedName>
</protein>
<dbReference type="RefSeq" id="WP_262308116.1">
    <property type="nucleotide sequence ID" value="NZ_CP106679.1"/>
</dbReference>
<name>A0ABY6CKQ5_9BACT</name>
<evidence type="ECO:0000256" key="2">
    <source>
        <dbReference type="ARBA" id="ARBA00022692"/>
    </source>
</evidence>
<proteinExistence type="predicted"/>
<keyword evidence="4" id="KW-0472">Membrane</keyword>
<accession>A0ABY6CKQ5</accession>
<dbReference type="InterPro" id="IPR010652">
    <property type="entry name" value="DUF1232"/>
</dbReference>
<gene>
    <name evidence="6" type="ORF">N6H18_09915</name>
</gene>
<dbReference type="EMBL" id="CP106679">
    <property type="protein sequence ID" value="UXP30670.1"/>
    <property type="molecule type" value="Genomic_DNA"/>
</dbReference>
<keyword evidence="3" id="KW-1133">Transmembrane helix</keyword>
<dbReference type="Proteomes" id="UP001065174">
    <property type="component" value="Chromosome"/>
</dbReference>
<evidence type="ECO:0000256" key="3">
    <source>
        <dbReference type="ARBA" id="ARBA00022989"/>
    </source>
</evidence>
<feature type="domain" description="DUF1232" evidence="5">
    <location>
        <begin position="75"/>
        <end position="110"/>
    </location>
</feature>
<keyword evidence="2" id="KW-0812">Transmembrane</keyword>
<dbReference type="Pfam" id="PF06803">
    <property type="entry name" value="DUF1232"/>
    <property type="match status" value="1"/>
</dbReference>
<keyword evidence="7" id="KW-1185">Reference proteome</keyword>
<evidence type="ECO:0000256" key="4">
    <source>
        <dbReference type="ARBA" id="ARBA00023136"/>
    </source>
</evidence>
<evidence type="ECO:0000259" key="5">
    <source>
        <dbReference type="Pfam" id="PF06803"/>
    </source>
</evidence>
<reference evidence="6" key="1">
    <citation type="submission" date="2022-09" db="EMBL/GenBank/DDBJ databases">
        <title>Comparative genomics and taxonomic characterization of three novel marine species of genus Reichenbachiella exhibiting antioxidant and polysaccharide degradation activities.</title>
        <authorList>
            <person name="Muhammad N."/>
            <person name="Lee Y.-J."/>
            <person name="Ko J."/>
            <person name="Kim S.-G."/>
        </authorList>
    </citation>
    <scope>NUCLEOTIDE SEQUENCE</scope>
    <source>
        <strain evidence="6">BKB1-1</strain>
    </source>
</reference>
<comment type="subcellular location">
    <subcellularLocation>
        <location evidence="1">Endomembrane system</location>
        <topology evidence="1">Multi-pass membrane protein</topology>
    </subcellularLocation>
</comment>
<evidence type="ECO:0000313" key="6">
    <source>
        <dbReference type="EMBL" id="UXP30670.1"/>
    </source>
</evidence>
<sequence>MNKEKVFKKYKEKAEGLLSDNHRVSNLISSATEKLKGIMSSNEQLKDFSYKVMVVLRMLKAQVTGEYREIPWRTLLLSAGAMLYFITPLDVIPDFIPALGLTDDIAILFWVYNSVKEDIERFEMWENTLELEVEDES</sequence>
<evidence type="ECO:0000256" key="1">
    <source>
        <dbReference type="ARBA" id="ARBA00004127"/>
    </source>
</evidence>
<evidence type="ECO:0000313" key="7">
    <source>
        <dbReference type="Proteomes" id="UP001065174"/>
    </source>
</evidence>
<organism evidence="6 7">
    <name type="scientific">Reichenbachiella agarivorans</name>
    <dbReference type="NCBI Taxonomy" id="2979464"/>
    <lineage>
        <taxon>Bacteria</taxon>
        <taxon>Pseudomonadati</taxon>
        <taxon>Bacteroidota</taxon>
        <taxon>Cytophagia</taxon>
        <taxon>Cytophagales</taxon>
        <taxon>Reichenbachiellaceae</taxon>
        <taxon>Reichenbachiella</taxon>
    </lineage>
</organism>